<dbReference type="EMBL" id="BPQR01000036">
    <property type="protein sequence ID" value="GJE06868.1"/>
    <property type="molecule type" value="Genomic_DNA"/>
</dbReference>
<dbReference type="Proteomes" id="UP001055102">
    <property type="component" value="Unassembled WGS sequence"/>
</dbReference>
<gene>
    <name evidence="1" type="ORF">AOPFMNJM_2190</name>
</gene>
<reference evidence="1" key="1">
    <citation type="journal article" date="2021" name="Front. Microbiol.">
        <title>Comprehensive Comparative Genomics and Phenotyping of Methylobacterium Species.</title>
        <authorList>
            <person name="Alessa O."/>
            <person name="Ogura Y."/>
            <person name="Fujitani Y."/>
            <person name="Takami H."/>
            <person name="Hayashi T."/>
            <person name="Sahin N."/>
            <person name="Tani A."/>
        </authorList>
    </citation>
    <scope>NUCLEOTIDE SEQUENCE</scope>
    <source>
        <strain evidence="1">LMG 23639</strain>
    </source>
</reference>
<evidence type="ECO:0000313" key="2">
    <source>
        <dbReference type="Proteomes" id="UP001055102"/>
    </source>
</evidence>
<sequence>MTKRTFICTVELDTEQPVDPLYHRNVPSLDLGEDAIYTQLNGLLDHSPNLRVSSVREQIGISWLAHLGKDLSQPEYDAVIAGLRLLACGLEDKIVEPNDGDIGDMLTCGGQHTGLTSDEIHDLCDRLLTGPEITAEELLSKRRIRETIG</sequence>
<evidence type="ECO:0000313" key="1">
    <source>
        <dbReference type="EMBL" id="GJE06868.1"/>
    </source>
</evidence>
<accession>A0ABQ4SWK4</accession>
<organism evidence="1 2">
    <name type="scientific">Methylobacterium jeotgali</name>
    <dbReference type="NCBI Taxonomy" id="381630"/>
    <lineage>
        <taxon>Bacteria</taxon>
        <taxon>Pseudomonadati</taxon>
        <taxon>Pseudomonadota</taxon>
        <taxon>Alphaproteobacteria</taxon>
        <taxon>Hyphomicrobiales</taxon>
        <taxon>Methylobacteriaceae</taxon>
        <taxon>Methylobacterium</taxon>
    </lineage>
</organism>
<proteinExistence type="predicted"/>
<reference evidence="1" key="2">
    <citation type="submission" date="2021-08" db="EMBL/GenBank/DDBJ databases">
        <authorList>
            <person name="Tani A."/>
            <person name="Ola A."/>
            <person name="Ogura Y."/>
            <person name="Katsura K."/>
            <person name="Hayashi T."/>
        </authorList>
    </citation>
    <scope>NUCLEOTIDE SEQUENCE</scope>
    <source>
        <strain evidence="1">LMG 23639</strain>
    </source>
</reference>
<keyword evidence="2" id="KW-1185">Reference proteome</keyword>
<dbReference type="RefSeq" id="WP_238275797.1">
    <property type="nucleotide sequence ID" value="NZ_BPQR01000036.1"/>
</dbReference>
<protein>
    <submittedName>
        <fullName evidence="1">Uncharacterized protein</fullName>
    </submittedName>
</protein>
<name>A0ABQ4SWK4_9HYPH</name>
<comment type="caution">
    <text evidence="1">The sequence shown here is derived from an EMBL/GenBank/DDBJ whole genome shotgun (WGS) entry which is preliminary data.</text>
</comment>